<dbReference type="STRING" id="307972.A0A2G8L813"/>
<keyword evidence="5" id="KW-1185">Reference proteome</keyword>
<keyword evidence="2" id="KW-0175">Coiled coil</keyword>
<dbReference type="PANTHER" id="PTHR12587:SF20">
    <property type="entry name" value="LIPRIN-ALPHA, ISOFORM E"/>
    <property type="match status" value="1"/>
</dbReference>
<dbReference type="GO" id="GO:0050808">
    <property type="term" value="P:synapse organization"/>
    <property type="evidence" value="ECO:0007669"/>
    <property type="project" value="TreeGrafter"/>
</dbReference>
<evidence type="ECO:0000259" key="3">
    <source>
        <dbReference type="Pfam" id="PF25526"/>
    </source>
</evidence>
<dbReference type="AlphaFoldDB" id="A0A2G8L813"/>
<evidence type="ECO:0000313" key="5">
    <source>
        <dbReference type="Proteomes" id="UP000230750"/>
    </source>
</evidence>
<proteinExistence type="predicted"/>
<keyword evidence="1" id="KW-0677">Repeat</keyword>
<sequence length="184" mass="21084">MNEDHNKRLSSTVDKLLTESNERLQLHLKERMSALDDKNSLSTELEKLKRLLEEKDLERCQAVEERQKLRIELQSMREKFMDAPKLGLNKPPPQAVPDVVMANSGQGDGSRINRRDQKGRTQALHEDPFKISEKSLLQVLHEVSICTPYDLSYAKSSLLRKEKIFENLLKIFPLVVSCIVSVCG</sequence>
<dbReference type="PANTHER" id="PTHR12587">
    <property type="entry name" value="LAR INTERACTING PROTEIN LIP -RELATED PROTEIN"/>
    <property type="match status" value="1"/>
</dbReference>
<reference evidence="4 5" key="1">
    <citation type="journal article" date="2017" name="PLoS Biol.">
        <title>The sea cucumber genome provides insights into morphological evolution and visceral regeneration.</title>
        <authorList>
            <person name="Zhang X."/>
            <person name="Sun L."/>
            <person name="Yuan J."/>
            <person name="Sun Y."/>
            <person name="Gao Y."/>
            <person name="Zhang L."/>
            <person name="Li S."/>
            <person name="Dai H."/>
            <person name="Hamel J.F."/>
            <person name="Liu C."/>
            <person name="Yu Y."/>
            <person name="Liu S."/>
            <person name="Lin W."/>
            <person name="Guo K."/>
            <person name="Jin S."/>
            <person name="Xu P."/>
            <person name="Storey K.B."/>
            <person name="Huan P."/>
            <person name="Zhang T."/>
            <person name="Zhou Y."/>
            <person name="Zhang J."/>
            <person name="Lin C."/>
            <person name="Li X."/>
            <person name="Xing L."/>
            <person name="Huo D."/>
            <person name="Sun M."/>
            <person name="Wang L."/>
            <person name="Mercier A."/>
            <person name="Li F."/>
            <person name="Yang H."/>
            <person name="Xiang J."/>
        </authorList>
    </citation>
    <scope>NUCLEOTIDE SEQUENCE [LARGE SCALE GENOMIC DNA]</scope>
    <source>
        <strain evidence="4">Shaxun</strain>
        <tissue evidence="4">Muscle</tissue>
    </source>
</reference>
<dbReference type="InterPro" id="IPR057892">
    <property type="entry name" value="LIP-1_CC2"/>
</dbReference>
<dbReference type="Proteomes" id="UP000230750">
    <property type="component" value="Unassembled WGS sequence"/>
</dbReference>
<organism evidence="4 5">
    <name type="scientific">Stichopus japonicus</name>
    <name type="common">Sea cucumber</name>
    <dbReference type="NCBI Taxonomy" id="307972"/>
    <lineage>
        <taxon>Eukaryota</taxon>
        <taxon>Metazoa</taxon>
        <taxon>Echinodermata</taxon>
        <taxon>Eleutherozoa</taxon>
        <taxon>Echinozoa</taxon>
        <taxon>Holothuroidea</taxon>
        <taxon>Aspidochirotacea</taxon>
        <taxon>Aspidochirotida</taxon>
        <taxon>Stichopodidae</taxon>
        <taxon>Apostichopus</taxon>
    </lineage>
</organism>
<evidence type="ECO:0000256" key="1">
    <source>
        <dbReference type="ARBA" id="ARBA00022737"/>
    </source>
</evidence>
<evidence type="ECO:0000313" key="4">
    <source>
        <dbReference type="EMBL" id="PIK56398.1"/>
    </source>
</evidence>
<accession>A0A2G8L813</accession>
<dbReference type="Pfam" id="PF25526">
    <property type="entry name" value="LIP-1"/>
    <property type="match status" value="1"/>
</dbReference>
<name>A0A2G8L813_STIJA</name>
<dbReference type="InterPro" id="IPR029515">
    <property type="entry name" value="Liprin"/>
</dbReference>
<gene>
    <name evidence="4" type="ORF">BSL78_06642</name>
</gene>
<comment type="caution">
    <text evidence="4">The sequence shown here is derived from an EMBL/GenBank/DDBJ whole genome shotgun (WGS) entry which is preliminary data.</text>
</comment>
<feature type="domain" description="Liprin-alpha CC2" evidence="3">
    <location>
        <begin position="1"/>
        <end position="58"/>
    </location>
</feature>
<evidence type="ECO:0000256" key="2">
    <source>
        <dbReference type="SAM" id="Coils"/>
    </source>
</evidence>
<dbReference type="GO" id="GO:0048786">
    <property type="term" value="C:presynaptic active zone"/>
    <property type="evidence" value="ECO:0007669"/>
    <property type="project" value="TreeGrafter"/>
</dbReference>
<protein>
    <submittedName>
        <fullName evidence="4">Putative liprin-alpha-1</fullName>
    </submittedName>
</protein>
<dbReference type="OrthoDB" id="2132119at2759"/>
<feature type="coiled-coil region" evidence="2">
    <location>
        <begin position="31"/>
        <end position="68"/>
    </location>
</feature>
<dbReference type="EMBL" id="MRZV01000176">
    <property type="protein sequence ID" value="PIK56398.1"/>
    <property type="molecule type" value="Genomic_DNA"/>
</dbReference>